<reference evidence="8 9" key="1">
    <citation type="submission" date="2019-03" db="EMBL/GenBank/DDBJ databases">
        <title>Sequencing the genomes of 1000 actinobacteria strains.</title>
        <authorList>
            <person name="Klenk H.-P."/>
        </authorList>
    </citation>
    <scope>NUCLEOTIDE SEQUENCE [LARGE SCALE GENOMIC DNA]</scope>
    <source>
        <strain evidence="8 9">DSM 18936</strain>
    </source>
</reference>
<dbReference type="PANTHER" id="PTHR32322">
    <property type="entry name" value="INNER MEMBRANE TRANSPORTER"/>
    <property type="match status" value="1"/>
</dbReference>
<feature type="transmembrane region" description="Helical" evidence="6">
    <location>
        <begin position="253"/>
        <end position="271"/>
    </location>
</feature>
<evidence type="ECO:0000256" key="3">
    <source>
        <dbReference type="ARBA" id="ARBA00022692"/>
    </source>
</evidence>
<dbReference type="EMBL" id="SOAU01000001">
    <property type="protein sequence ID" value="TDT17221.1"/>
    <property type="molecule type" value="Genomic_DNA"/>
</dbReference>
<keyword evidence="9" id="KW-1185">Reference proteome</keyword>
<keyword evidence="5 6" id="KW-0472">Membrane</keyword>
<keyword evidence="3 6" id="KW-0812">Transmembrane</keyword>
<feature type="transmembrane region" description="Helical" evidence="6">
    <location>
        <begin position="81"/>
        <end position="99"/>
    </location>
</feature>
<organism evidence="8 9">
    <name type="scientific">Ilumatobacter fluminis</name>
    <dbReference type="NCBI Taxonomy" id="467091"/>
    <lineage>
        <taxon>Bacteria</taxon>
        <taxon>Bacillati</taxon>
        <taxon>Actinomycetota</taxon>
        <taxon>Acidimicrobiia</taxon>
        <taxon>Acidimicrobiales</taxon>
        <taxon>Ilumatobacteraceae</taxon>
        <taxon>Ilumatobacter</taxon>
    </lineage>
</organism>
<evidence type="ECO:0000256" key="6">
    <source>
        <dbReference type="SAM" id="Phobius"/>
    </source>
</evidence>
<dbReference type="InterPro" id="IPR050638">
    <property type="entry name" value="AA-Vitamin_Transporters"/>
</dbReference>
<evidence type="ECO:0000259" key="7">
    <source>
        <dbReference type="Pfam" id="PF00892"/>
    </source>
</evidence>
<dbReference type="AlphaFoldDB" id="A0A4R7I175"/>
<feature type="transmembrane region" description="Helical" evidence="6">
    <location>
        <begin position="193"/>
        <end position="214"/>
    </location>
</feature>
<comment type="similarity">
    <text evidence="2">Belongs to the EamA transporter family.</text>
</comment>
<feature type="domain" description="EamA" evidence="7">
    <location>
        <begin position="28"/>
        <end position="150"/>
    </location>
</feature>
<evidence type="ECO:0000256" key="5">
    <source>
        <dbReference type="ARBA" id="ARBA00023136"/>
    </source>
</evidence>
<feature type="transmembrane region" description="Helical" evidence="6">
    <location>
        <begin position="46"/>
        <end position="69"/>
    </location>
</feature>
<dbReference type="Proteomes" id="UP000294558">
    <property type="component" value="Unassembled WGS sequence"/>
</dbReference>
<feature type="transmembrane region" description="Helical" evidence="6">
    <location>
        <begin position="277"/>
        <end position="294"/>
    </location>
</feature>
<dbReference type="PANTHER" id="PTHR32322:SF9">
    <property type="entry name" value="AMINO-ACID METABOLITE EFFLUX PUMP-RELATED"/>
    <property type="match status" value="1"/>
</dbReference>
<dbReference type="InterPro" id="IPR037185">
    <property type="entry name" value="EmrE-like"/>
</dbReference>
<dbReference type="RefSeq" id="WP_133869521.1">
    <property type="nucleotide sequence ID" value="NZ_JAVJPS010000024.1"/>
</dbReference>
<evidence type="ECO:0000313" key="9">
    <source>
        <dbReference type="Proteomes" id="UP000294558"/>
    </source>
</evidence>
<dbReference type="GO" id="GO:0016020">
    <property type="term" value="C:membrane"/>
    <property type="evidence" value="ECO:0007669"/>
    <property type="project" value="UniProtKB-SubCell"/>
</dbReference>
<feature type="transmembrane region" description="Helical" evidence="6">
    <location>
        <begin position="111"/>
        <end position="130"/>
    </location>
</feature>
<evidence type="ECO:0000256" key="1">
    <source>
        <dbReference type="ARBA" id="ARBA00004141"/>
    </source>
</evidence>
<comment type="subcellular location">
    <subcellularLocation>
        <location evidence="1">Membrane</location>
        <topology evidence="1">Multi-pass membrane protein</topology>
    </subcellularLocation>
</comment>
<dbReference type="SUPFAM" id="SSF103481">
    <property type="entry name" value="Multidrug resistance efflux transporter EmrE"/>
    <property type="match status" value="2"/>
</dbReference>
<feature type="domain" description="EamA" evidence="7">
    <location>
        <begin position="162"/>
        <end position="295"/>
    </location>
</feature>
<comment type="caution">
    <text evidence="8">The sequence shown here is derived from an EMBL/GenBank/DDBJ whole genome shotgun (WGS) entry which is preliminary data.</text>
</comment>
<protein>
    <submittedName>
        <fullName evidence="8">Threonine/homoserine efflux transporter RhtA</fullName>
    </submittedName>
</protein>
<name>A0A4R7I175_9ACTN</name>
<evidence type="ECO:0000256" key="4">
    <source>
        <dbReference type="ARBA" id="ARBA00022989"/>
    </source>
</evidence>
<gene>
    <name evidence="8" type="ORF">BDK89_2829</name>
</gene>
<feature type="transmembrane region" description="Helical" evidence="6">
    <location>
        <begin position="137"/>
        <end position="155"/>
    </location>
</feature>
<feature type="transmembrane region" description="Helical" evidence="6">
    <location>
        <begin position="161"/>
        <end position="181"/>
    </location>
</feature>
<dbReference type="Pfam" id="PF00892">
    <property type="entry name" value="EamA"/>
    <property type="match status" value="2"/>
</dbReference>
<dbReference type="InterPro" id="IPR000620">
    <property type="entry name" value="EamA_dom"/>
</dbReference>
<sequence>MASQTVLPTVAPEDVSMGPIDWARWAAPGLIWGSSFYLIAEGLDAFSPYLVSWLRIGFGMVVIAAFGGWRGSVDRAAWARIGLLSVVWMALPLTLFSLAEERVSSSVTGMLNGANPIFTAAVAAVIVAALPPSRQMVGLAVGLLGIVMIAAPTWSEGSSSASGILMILAALACYGVALNVAGPVQRRIGSIAVIGRALPLAFVWTAPMGIAGIGDSTFQWRSFLAVAVLGAFGTGVAFVLMASNTGRYGSTRASSTTYLIPAMSIALGVALRGETTYAIALLGSVVAVAGAYLVNTARRP</sequence>
<feature type="transmembrane region" description="Helical" evidence="6">
    <location>
        <begin position="220"/>
        <end position="241"/>
    </location>
</feature>
<evidence type="ECO:0000256" key="2">
    <source>
        <dbReference type="ARBA" id="ARBA00007362"/>
    </source>
</evidence>
<accession>A0A4R7I175</accession>
<dbReference type="OrthoDB" id="5242975at2"/>
<keyword evidence="4 6" id="KW-1133">Transmembrane helix</keyword>
<proteinExistence type="inferred from homology"/>
<evidence type="ECO:0000313" key="8">
    <source>
        <dbReference type="EMBL" id="TDT17221.1"/>
    </source>
</evidence>